<dbReference type="InterPro" id="IPR018253">
    <property type="entry name" value="DnaJ_domain_CS"/>
</dbReference>
<dbReference type="CDD" id="cd06257">
    <property type="entry name" value="DnaJ"/>
    <property type="match status" value="1"/>
</dbReference>
<dbReference type="Pfam" id="PF00226">
    <property type="entry name" value="DnaJ"/>
    <property type="match status" value="1"/>
</dbReference>
<dbReference type="STRING" id="27342.A0A0H2S1W9"/>
<feature type="compositionally biased region" description="Polar residues" evidence="1">
    <location>
        <begin position="219"/>
        <end position="228"/>
    </location>
</feature>
<feature type="compositionally biased region" description="Basic and acidic residues" evidence="1">
    <location>
        <begin position="121"/>
        <end position="150"/>
    </location>
</feature>
<evidence type="ECO:0000256" key="1">
    <source>
        <dbReference type="SAM" id="MobiDB-lite"/>
    </source>
</evidence>
<reference evidence="3 4" key="1">
    <citation type="submission" date="2015-04" db="EMBL/GenBank/DDBJ databases">
        <title>Complete genome sequence of Schizopora paradoxa KUC8140, a cosmopolitan wood degrader in East Asia.</title>
        <authorList>
            <consortium name="DOE Joint Genome Institute"/>
            <person name="Min B."/>
            <person name="Park H."/>
            <person name="Jang Y."/>
            <person name="Kim J.-J."/>
            <person name="Kim K.H."/>
            <person name="Pangilinan J."/>
            <person name="Lipzen A."/>
            <person name="Riley R."/>
            <person name="Grigoriev I.V."/>
            <person name="Spatafora J.W."/>
            <person name="Choi I.-G."/>
        </authorList>
    </citation>
    <scope>NUCLEOTIDE SEQUENCE [LARGE SCALE GENOMIC DNA]</scope>
    <source>
        <strain evidence="3 4">KUC8140</strain>
    </source>
</reference>
<dbReference type="SUPFAM" id="SSF46565">
    <property type="entry name" value="Chaperone J-domain"/>
    <property type="match status" value="1"/>
</dbReference>
<feature type="region of interest" description="Disordered" evidence="1">
    <location>
        <begin position="121"/>
        <end position="153"/>
    </location>
</feature>
<accession>A0A0H2S1W9</accession>
<dbReference type="Proteomes" id="UP000053477">
    <property type="component" value="Unassembled WGS sequence"/>
</dbReference>
<dbReference type="AlphaFoldDB" id="A0A0H2S1W9"/>
<dbReference type="OrthoDB" id="442087at2759"/>
<keyword evidence="4" id="KW-1185">Reference proteome</keyword>
<name>A0A0H2S1W9_9AGAM</name>
<feature type="compositionally biased region" description="Basic and acidic residues" evidence="1">
    <location>
        <begin position="201"/>
        <end position="211"/>
    </location>
</feature>
<dbReference type="InterPro" id="IPR036869">
    <property type="entry name" value="J_dom_sf"/>
</dbReference>
<protein>
    <submittedName>
        <fullName evidence="3">DnaJ-domain-containing protein</fullName>
    </submittedName>
</protein>
<feature type="domain" description="J" evidence="2">
    <location>
        <begin position="13"/>
        <end position="85"/>
    </location>
</feature>
<dbReference type="InterPro" id="IPR050817">
    <property type="entry name" value="DjlA_DnaK_co-chaperone"/>
</dbReference>
<dbReference type="InterPro" id="IPR001623">
    <property type="entry name" value="DnaJ_domain"/>
</dbReference>
<feature type="compositionally biased region" description="Low complexity" evidence="1">
    <location>
        <begin position="1"/>
        <end position="12"/>
    </location>
</feature>
<evidence type="ECO:0000313" key="4">
    <source>
        <dbReference type="Proteomes" id="UP000053477"/>
    </source>
</evidence>
<evidence type="ECO:0000259" key="2">
    <source>
        <dbReference type="PROSITE" id="PS50076"/>
    </source>
</evidence>
<dbReference type="PROSITE" id="PS50076">
    <property type="entry name" value="DNAJ_2"/>
    <property type="match status" value="1"/>
</dbReference>
<feature type="region of interest" description="Disordered" evidence="1">
    <location>
        <begin position="1"/>
        <end position="57"/>
    </location>
</feature>
<gene>
    <name evidence="3" type="ORF">SCHPADRAFT_141459</name>
</gene>
<evidence type="ECO:0000313" key="3">
    <source>
        <dbReference type="EMBL" id="KLO17979.1"/>
    </source>
</evidence>
<feature type="region of interest" description="Disordered" evidence="1">
    <location>
        <begin position="167"/>
        <end position="241"/>
    </location>
</feature>
<feature type="compositionally biased region" description="Polar residues" evidence="1">
    <location>
        <begin position="168"/>
        <end position="177"/>
    </location>
</feature>
<dbReference type="Gene3D" id="1.10.287.110">
    <property type="entry name" value="DnaJ domain"/>
    <property type="match status" value="1"/>
</dbReference>
<organism evidence="3 4">
    <name type="scientific">Schizopora paradoxa</name>
    <dbReference type="NCBI Taxonomy" id="27342"/>
    <lineage>
        <taxon>Eukaryota</taxon>
        <taxon>Fungi</taxon>
        <taxon>Dikarya</taxon>
        <taxon>Basidiomycota</taxon>
        <taxon>Agaricomycotina</taxon>
        <taxon>Agaricomycetes</taxon>
        <taxon>Hymenochaetales</taxon>
        <taxon>Schizoporaceae</taxon>
        <taxon>Schizopora</taxon>
    </lineage>
</organism>
<sequence length="241" mass="28134">MVSRSPSRSRGSNPYAVLGVVQGSSPEEVRKAFKRRALETHPDKVSPQPLNEQEKEDVETHFHEVYQAFEILNDPVKRREYDRSLRSSAQIKADFEKRWAEHDERSLQRARERQLWAEQAEERYQERRRTMRETKRKQREDFFEARRREQEDAEMVSRMLDALCDLGTTKNAKTSPNVPRHAKQRTERSASAPLPRQRPRTSLEPEQRELSEEGIAVKESNQQPQSAESIPEVAVVNGEGE</sequence>
<dbReference type="InParanoid" id="A0A0H2S1W9"/>
<dbReference type="SMART" id="SM00271">
    <property type="entry name" value="DnaJ"/>
    <property type="match status" value="1"/>
</dbReference>
<proteinExistence type="predicted"/>
<feature type="compositionally biased region" description="Basic and acidic residues" evidence="1">
    <location>
        <begin position="27"/>
        <end position="44"/>
    </location>
</feature>
<dbReference type="PRINTS" id="PR00625">
    <property type="entry name" value="JDOMAIN"/>
</dbReference>
<dbReference type="EMBL" id="KQ085899">
    <property type="protein sequence ID" value="KLO17979.1"/>
    <property type="molecule type" value="Genomic_DNA"/>
</dbReference>
<dbReference type="PANTHER" id="PTHR24074">
    <property type="entry name" value="CO-CHAPERONE PROTEIN DJLA"/>
    <property type="match status" value="1"/>
</dbReference>
<dbReference type="PROSITE" id="PS00636">
    <property type="entry name" value="DNAJ_1"/>
    <property type="match status" value="1"/>
</dbReference>